<gene>
    <name evidence="4" type="ORF">A2527_11140</name>
</gene>
<dbReference type="PANTHER" id="PTHR37423:SF2">
    <property type="entry name" value="MEMBRANE-BOUND LYTIC MUREIN TRANSGLYCOSYLASE C"/>
    <property type="match status" value="1"/>
</dbReference>
<accession>A0A1F6G6D6</accession>
<evidence type="ECO:0000313" key="5">
    <source>
        <dbReference type="Proteomes" id="UP000178449"/>
    </source>
</evidence>
<dbReference type="InterPro" id="IPR008258">
    <property type="entry name" value="Transglycosylase_SLT_dom_1"/>
</dbReference>
<keyword evidence="2" id="KW-0732">Signal</keyword>
<dbReference type="GO" id="GO:0016020">
    <property type="term" value="C:membrane"/>
    <property type="evidence" value="ECO:0007669"/>
    <property type="project" value="InterPro"/>
</dbReference>
<evidence type="ECO:0000256" key="2">
    <source>
        <dbReference type="SAM" id="SignalP"/>
    </source>
</evidence>
<evidence type="ECO:0000256" key="1">
    <source>
        <dbReference type="ARBA" id="ARBA00007734"/>
    </source>
</evidence>
<dbReference type="Pfam" id="PF01464">
    <property type="entry name" value="SLT"/>
    <property type="match status" value="1"/>
</dbReference>
<dbReference type="InterPro" id="IPR023346">
    <property type="entry name" value="Lysozyme-like_dom_sf"/>
</dbReference>
<dbReference type="PANTHER" id="PTHR37423">
    <property type="entry name" value="SOLUBLE LYTIC MUREIN TRANSGLYCOSYLASE-RELATED"/>
    <property type="match status" value="1"/>
</dbReference>
<reference evidence="4 5" key="1">
    <citation type="journal article" date="2016" name="Nat. Commun.">
        <title>Thousands of microbial genomes shed light on interconnected biogeochemical processes in an aquifer system.</title>
        <authorList>
            <person name="Anantharaman K."/>
            <person name="Brown C.T."/>
            <person name="Hug L.A."/>
            <person name="Sharon I."/>
            <person name="Castelle C.J."/>
            <person name="Probst A.J."/>
            <person name="Thomas B.C."/>
            <person name="Singh A."/>
            <person name="Wilkins M.J."/>
            <person name="Karaoz U."/>
            <person name="Brodie E.L."/>
            <person name="Williams K.H."/>
            <person name="Hubbard S.S."/>
            <person name="Banfield J.F."/>
        </authorList>
    </citation>
    <scope>NUCLEOTIDE SEQUENCE [LARGE SCALE GENOMIC DNA]</scope>
</reference>
<dbReference type="GO" id="GO:0008933">
    <property type="term" value="F:peptidoglycan lytic transglycosylase activity"/>
    <property type="evidence" value="ECO:0007669"/>
    <property type="project" value="InterPro"/>
</dbReference>
<dbReference type="AlphaFoldDB" id="A0A1F6G6D6"/>
<proteinExistence type="inferred from homology"/>
<evidence type="ECO:0000313" key="4">
    <source>
        <dbReference type="EMBL" id="OGG93670.1"/>
    </source>
</evidence>
<dbReference type="CDD" id="cd13401">
    <property type="entry name" value="Slt70-like"/>
    <property type="match status" value="1"/>
</dbReference>
<dbReference type="SUPFAM" id="SSF53955">
    <property type="entry name" value="Lysozyme-like"/>
    <property type="match status" value="1"/>
</dbReference>
<evidence type="ECO:0000259" key="3">
    <source>
        <dbReference type="Pfam" id="PF01464"/>
    </source>
</evidence>
<dbReference type="Gene3D" id="1.10.530.10">
    <property type="match status" value="1"/>
</dbReference>
<protein>
    <recommendedName>
        <fullName evidence="3">Transglycosylase SLT domain-containing protein</fullName>
    </recommendedName>
</protein>
<dbReference type="EMBL" id="MFNE01000046">
    <property type="protein sequence ID" value="OGG93670.1"/>
    <property type="molecule type" value="Genomic_DNA"/>
</dbReference>
<dbReference type="Proteomes" id="UP000178449">
    <property type="component" value="Unassembled WGS sequence"/>
</dbReference>
<organism evidence="4 5">
    <name type="scientific">Candidatus Lambdaproteobacteria bacterium RIFOXYD2_FULL_50_16</name>
    <dbReference type="NCBI Taxonomy" id="1817772"/>
    <lineage>
        <taxon>Bacteria</taxon>
        <taxon>Pseudomonadati</taxon>
        <taxon>Pseudomonadota</taxon>
        <taxon>Candidatus Lambdaproteobacteria</taxon>
    </lineage>
</organism>
<dbReference type="GO" id="GO:0000270">
    <property type="term" value="P:peptidoglycan metabolic process"/>
    <property type="evidence" value="ECO:0007669"/>
    <property type="project" value="InterPro"/>
</dbReference>
<dbReference type="InterPro" id="IPR000189">
    <property type="entry name" value="Transglyc_AS"/>
</dbReference>
<name>A0A1F6G6D6_9PROT</name>
<feature type="domain" description="Transglycosylase SLT" evidence="3">
    <location>
        <begin position="553"/>
        <end position="657"/>
    </location>
</feature>
<feature type="chain" id="PRO_5009524503" description="Transglycosylase SLT domain-containing protein" evidence="2">
    <location>
        <begin position="21"/>
        <end position="697"/>
    </location>
</feature>
<comment type="similarity">
    <text evidence="1">Belongs to the transglycosylase Slt family.</text>
</comment>
<dbReference type="STRING" id="1817772.A2527_11140"/>
<feature type="signal peptide" evidence="2">
    <location>
        <begin position="1"/>
        <end position="20"/>
    </location>
</feature>
<sequence>MPRILALLILLAFAPSLVIGSTEVNQSVEQYQAQNYSAALASLGTQDADSNPTELYLYFKTQQKLGDQTKSLNALRQMNQQFKGPLRQVVLWERMEFYALNKDSQSLLDIAVGFPKDIKNPFLINRLALLLSRGFKNIPPSDALKTKLESIFERFEDLQSNSAFLQLYLSTLSPTDPKNNWALIKLFETADYTKLDLNLKKRFDFIRGTMIRYKDTIARHFQAQYRFRNYTYLREAVPLYLRYYKEGDRPTFLTLRDLYFDSYFSARKYSEGLQKISDPASALLFDFSEGELSFLAVKFNLSLGREIEALAAIKVLDKAGYQDLVHQARFKLGSYYFGQSSWKEAFEQLALVDTKGFKTEQVSDLQWKLFLVNQQIGHRANLKKIAAWAERYSFKDIEEGARFCYWGYKLELYIEGSLQDCYHRYPLTFYGLKARSLANNNGQSLPGHPDPEFQFKRRPLQVEESEYFEMLRLLYDLDEQRLADSIVFEEEAKLKDLTYFDELRGLLAAADRFYLLHQLVSQHQDHLLGDTYYGNHHILPLLYPQAFQSQVTRYAEEARVSEMLVYAVMREESRFRPYVKSFAGAIGLLQLMPKTARFVGRSKRIRVSTSQLIDPDLNLRLGTIYLNDLSKRFEGNLYYTLAAYNGGASNVNRWKLKLEGPEDMDLFVEMISFNETKNYVKRVLKSYYLYQSIYGPR</sequence>
<dbReference type="PROSITE" id="PS00922">
    <property type="entry name" value="TRANSGLYCOSYLASE"/>
    <property type="match status" value="1"/>
</dbReference>
<comment type="caution">
    <text evidence="4">The sequence shown here is derived from an EMBL/GenBank/DDBJ whole genome shotgun (WGS) entry which is preliminary data.</text>
</comment>